<dbReference type="InterPro" id="IPR050789">
    <property type="entry name" value="Diverse_Enzym_Activities"/>
</dbReference>
<feature type="domain" description="Beta-lactamase-related" evidence="3">
    <location>
        <begin position="34"/>
        <end position="357"/>
    </location>
</feature>
<accession>A0AA49Q6T9</accession>
<evidence type="ECO:0000313" key="5">
    <source>
        <dbReference type="EMBL" id="WKW16332.1"/>
    </source>
</evidence>
<dbReference type="GO" id="GO:0016787">
    <property type="term" value="F:hydrolase activity"/>
    <property type="evidence" value="ECO:0007669"/>
    <property type="project" value="UniProtKB-KW"/>
</dbReference>
<keyword evidence="6" id="KW-1185">Reference proteome</keyword>
<dbReference type="SUPFAM" id="SSF56601">
    <property type="entry name" value="beta-lactamase/transpeptidase-like"/>
    <property type="match status" value="1"/>
</dbReference>
<dbReference type="AlphaFoldDB" id="A0AA49Q6T9"/>
<dbReference type="PANTHER" id="PTHR43283:SF11">
    <property type="entry name" value="BETA-LACTAMASE-RELATED DOMAIN-CONTAINING PROTEIN"/>
    <property type="match status" value="1"/>
</dbReference>
<dbReference type="EMBL" id="CP130612">
    <property type="protein sequence ID" value="WKW13425.1"/>
    <property type="molecule type" value="Genomic_DNA"/>
</dbReference>
<feature type="region of interest" description="Disordered" evidence="2">
    <location>
        <begin position="410"/>
        <end position="430"/>
    </location>
</feature>
<organism evidence="4">
    <name type="scientific">Pseudogemmatithrix spongiicola</name>
    <dbReference type="NCBI Taxonomy" id="3062599"/>
    <lineage>
        <taxon>Bacteria</taxon>
        <taxon>Pseudomonadati</taxon>
        <taxon>Gemmatimonadota</taxon>
        <taxon>Gemmatimonadia</taxon>
        <taxon>Gemmatimonadales</taxon>
        <taxon>Gemmatimonadaceae</taxon>
        <taxon>Pseudogemmatithrix</taxon>
    </lineage>
</organism>
<dbReference type="KEGG" id="pspc:Strain318_002744"/>
<dbReference type="Pfam" id="PF00144">
    <property type="entry name" value="Beta-lactamase"/>
    <property type="match status" value="1"/>
</dbReference>
<evidence type="ECO:0000313" key="4">
    <source>
        <dbReference type="EMBL" id="WKW13425.1"/>
    </source>
</evidence>
<keyword evidence="1 4" id="KW-0378">Hydrolase</keyword>
<evidence type="ECO:0000256" key="2">
    <source>
        <dbReference type="SAM" id="MobiDB-lite"/>
    </source>
</evidence>
<gene>
    <name evidence="4" type="ORF">Strain138_002744</name>
    <name evidence="5" type="ORF">Strain318_002744</name>
</gene>
<dbReference type="Proteomes" id="UP001229955">
    <property type="component" value="Chromosome"/>
</dbReference>
<proteinExistence type="predicted"/>
<dbReference type="PANTHER" id="PTHR43283">
    <property type="entry name" value="BETA-LACTAMASE-RELATED"/>
    <property type="match status" value="1"/>
</dbReference>
<name>A0AA49Q6T9_9BACT</name>
<dbReference type="EMBL" id="CP130613">
    <property type="protein sequence ID" value="WKW16332.1"/>
    <property type="molecule type" value="Genomic_DNA"/>
</dbReference>
<protein>
    <submittedName>
        <fullName evidence="4">Serine hydrolase</fullName>
    </submittedName>
</protein>
<evidence type="ECO:0000259" key="3">
    <source>
        <dbReference type="Pfam" id="PF00144"/>
    </source>
</evidence>
<evidence type="ECO:0000256" key="1">
    <source>
        <dbReference type="ARBA" id="ARBA00022801"/>
    </source>
</evidence>
<dbReference type="Gene3D" id="3.40.710.10">
    <property type="entry name" value="DD-peptidase/beta-lactamase superfamily"/>
    <property type="match status" value="1"/>
</dbReference>
<sequence>MLLSALFSLALVGDPVPVRAPRTVGMAADRLAEVDRIVTAGQRAGAYPGAAVIIGRRGAVVHQKGYGRLAWGTDAPPVDPARSVYDLASLTKAVCLTTAAMILYDEGKLPLDLKVQTVLPEFTGRWKERVTVAHLLTHRSGLPPGRRIAETATNPAQAREQVLTTRLNSMPGGVTDYTDLGPMVLGWTIERVSGMPLDRFCKTRIFEPLGMTQTTYLPPTAWRDRIAPTEMYPPRGYPLRGEVHDASAWALGGVSGNAGLFGTASDLAIFAQMMVNRGTYGGTRLLADSTVRRFTSLQAGNRTFGWMIASGEQGSGEFLSERTYGHAGYTGTSIWIDPDRELFVIILSNRVHDPRTVRAGVIMADVRHDVADAAALAITDDRTLAQVGWPRDFRVDQRPDWNPRTRALIRRPTTMPRAAAASSPNNSAQQ</sequence>
<accession>A0AA49Q8N9</accession>
<dbReference type="RefSeq" id="WP_367886281.1">
    <property type="nucleotide sequence ID" value="NZ_CP130612.1"/>
</dbReference>
<dbReference type="InterPro" id="IPR001466">
    <property type="entry name" value="Beta-lactam-related"/>
</dbReference>
<reference evidence="4" key="1">
    <citation type="submission" date="2023-07" db="EMBL/GenBank/DDBJ databases">
        <authorList>
            <person name="Haufschild T."/>
            <person name="Kallscheuer N."/>
            <person name="Hammer J."/>
            <person name="Kohn T."/>
            <person name="Kabuu M."/>
            <person name="Jogler M."/>
            <person name="Wohfarth N."/>
            <person name="Heuer A."/>
            <person name="Rohde M."/>
            <person name="van Teeseling M.C.F."/>
            <person name="Jogler C."/>
        </authorList>
    </citation>
    <scope>NUCLEOTIDE SEQUENCE</scope>
    <source>
        <strain evidence="4">Strain 138</strain>
        <strain evidence="5">Strain 318</strain>
    </source>
</reference>
<evidence type="ECO:0000313" key="6">
    <source>
        <dbReference type="Proteomes" id="UP001229955"/>
    </source>
</evidence>
<dbReference type="InterPro" id="IPR012338">
    <property type="entry name" value="Beta-lactam/transpept-like"/>
</dbReference>